<accession>A0A1L7N232</accession>
<dbReference type="InterPro" id="IPR029052">
    <property type="entry name" value="Metallo-depent_PP-like"/>
</dbReference>
<organism evidence="1 2">
    <name type="scientific">Ralstonia phage RP31</name>
    <dbReference type="NCBI Taxonomy" id="1923890"/>
    <lineage>
        <taxon>Viruses</taxon>
        <taxon>Duplodnaviria</taxon>
        <taxon>Heunggongvirae</taxon>
        <taxon>Uroviricota</taxon>
        <taxon>Caudoviricetes</taxon>
        <taxon>Chimalliviridae</taxon>
        <taxon>Ripduovirus</taxon>
        <taxon>Ripduovirus RP12</taxon>
    </lineage>
</organism>
<proteinExistence type="predicted"/>
<dbReference type="GO" id="GO:0016787">
    <property type="term" value="F:hydrolase activity"/>
    <property type="evidence" value="ECO:0007669"/>
    <property type="project" value="InterPro"/>
</dbReference>
<sequence length="401" mass="45637">MVTSSDKKEPKLKKVAQEIDAAFPQSSSFKEFRIASASDLHLGHGKNPPEEMVERLKAVFPRNAETAKLDVIVLAGDVYDHLLNLPDHAVNVIDHWIIYMLRLCKAMDIQLWVLRGTPSHDRDQSERFELINRSMDIGCDLLYVDTLSIVWIPKFGINVLFVPDEWTDSAEKTLEEVHDLMRQRGIAKVDYAIMHGQFEYQLPPVVKAQKHSSSAYLKIVDKLIFIGHVHIHSKFDRIIAQGSTDRISHGEEGPKGHVRAIVRASDDYEIQFVETLDAKIFHTVNCRGLSFEESHEKVLAETEDFPDGSHIRIMADVGNPILQSIGTYEKEKPYYFWTGLGKADEDLSIVQQTELLQAKQEYVPIEITRDNVQKLIMDSLAGKNLDEDILKLAERKLAELV</sequence>
<dbReference type="InterPro" id="IPR050535">
    <property type="entry name" value="DNA_Repair-Maintenance_Comp"/>
</dbReference>
<dbReference type="SUPFAM" id="SSF56300">
    <property type="entry name" value="Metallo-dependent phosphatases"/>
    <property type="match status" value="1"/>
</dbReference>
<dbReference type="EMBL" id="AP017925">
    <property type="protein sequence ID" value="BAW19542.1"/>
    <property type="molecule type" value="Genomic_DNA"/>
</dbReference>
<dbReference type="Proteomes" id="UP000222950">
    <property type="component" value="Segment"/>
</dbReference>
<dbReference type="Gene3D" id="3.60.21.10">
    <property type="match status" value="1"/>
</dbReference>
<reference evidence="1 2" key="1">
    <citation type="submission" date="2016-12" db="EMBL/GenBank/DDBJ databases">
        <title>Characterization of two jumbo phages RP12 and RP31 infecting the phytopathogen Ralstonia solanacearum.</title>
        <authorList>
            <person name="Kawasaki T."/>
            <person name="Yoshikawa G."/>
            <person name="Ogata H."/>
            <person name="Yamada T."/>
        </authorList>
    </citation>
    <scope>NUCLEOTIDE SEQUENCE [LARGE SCALE GENOMIC DNA]</scope>
    <source>
        <strain evidence="1 2">RP31</strain>
    </source>
</reference>
<protein>
    <submittedName>
        <fullName evidence="1">Putative nuclease SbcCD, D subunit</fullName>
    </submittedName>
</protein>
<name>A0A1L7N232_9CAUD</name>
<evidence type="ECO:0000313" key="2">
    <source>
        <dbReference type="Proteomes" id="UP000222950"/>
    </source>
</evidence>
<evidence type="ECO:0000313" key="1">
    <source>
        <dbReference type="EMBL" id="BAW19542.1"/>
    </source>
</evidence>
<dbReference type="PANTHER" id="PTHR30337">
    <property type="entry name" value="COMPONENT OF ATP-DEPENDENT DSDNA EXONUCLEASE"/>
    <property type="match status" value="1"/>
</dbReference>